<dbReference type="Proteomes" id="UP000030764">
    <property type="component" value="Unassembled WGS sequence"/>
</dbReference>
<proteinExistence type="predicted"/>
<keyword evidence="3" id="KW-1185">Reference proteome</keyword>
<evidence type="ECO:0000313" key="3">
    <source>
        <dbReference type="Proteomes" id="UP000030764"/>
    </source>
</evidence>
<reference evidence="2 3" key="1">
    <citation type="journal article" date="2014" name="Nat. Genet.">
        <title>Genome and transcriptome of the porcine whipworm Trichuris suis.</title>
        <authorList>
            <person name="Jex A.R."/>
            <person name="Nejsum P."/>
            <person name="Schwarz E.M."/>
            <person name="Hu L."/>
            <person name="Young N.D."/>
            <person name="Hall R.S."/>
            <person name="Korhonen P.K."/>
            <person name="Liao S."/>
            <person name="Thamsborg S."/>
            <person name="Xia J."/>
            <person name="Xu P."/>
            <person name="Wang S."/>
            <person name="Scheerlinck J.P."/>
            <person name="Hofmann A."/>
            <person name="Sternberg P.W."/>
            <person name="Wang J."/>
            <person name="Gasser R.B."/>
        </authorList>
    </citation>
    <scope>NUCLEOTIDE SEQUENCE [LARGE SCALE GENOMIC DNA]</scope>
    <source>
        <strain evidence="2">DCEP-RM93M</strain>
    </source>
</reference>
<feature type="region of interest" description="Disordered" evidence="1">
    <location>
        <begin position="71"/>
        <end position="90"/>
    </location>
</feature>
<accession>A0A085ML21</accession>
<gene>
    <name evidence="2" type="ORF">M513_01150</name>
</gene>
<evidence type="ECO:0000256" key="1">
    <source>
        <dbReference type="SAM" id="MobiDB-lite"/>
    </source>
</evidence>
<protein>
    <submittedName>
        <fullName evidence="2">Uncharacterized protein</fullName>
    </submittedName>
</protein>
<dbReference type="AlphaFoldDB" id="A0A085ML21"/>
<sequence length="90" mass="9998">MKSRKSRTLVPLLEFTVGKIGSVYAANCQLGGKAHFSRATGKEQLLKWSLRCSIEMSQLFQWHSNQLGNGLHSMPRKDDGKYASPNCGTL</sequence>
<organism evidence="2 3">
    <name type="scientific">Trichuris suis</name>
    <name type="common">pig whipworm</name>
    <dbReference type="NCBI Taxonomy" id="68888"/>
    <lineage>
        <taxon>Eukaryota</taxon>
        <taxon>Metazoa</taxon>
        <taxon>Ecdysozoa</taxon>
        <taxon>Nematoda</taxon>
        <taxon>Enoplea</taxon>
        <taxon>Dorylaimia</taxon>
        <taxon>Trichinellida</taxon>
        <taxon>Trichuridae</taxon>
        <taxon>Trichuris</taxon>
    </lineage>
</organism>
<name>A0A085ML21_9BILA</name>
<dbReference type="EMBL" id="KL363186">
    <property type="protein sequence ID" value="KFD57917.1"/>
    <property type="molecule type" value="Genomic_DNA"/>
</dbReference>
<evidence type="ECO:0000313" key="2">
    <source>
        <dbReference type="EMBL" id="KFD57917.1"/>
    </source>
</evidence>